<dbReference type="AlphaFoldDB" id="A0A7H0VHH2"/>
<dbReference type="KEGG" id="chyd:H4K34_04845"/>
<dbReference type="PROSITE" id="PS51257">
    <property type="entry name" value="PROKAR_LIPOPROTEIN"/>
    <property type="match status" value="1"/>
</dbReference>
<evidence type="ECO:0000313" key="1">
    <source>
        <dbReference type="EMBL" id="QNR25170.1"/>
    </source>
</evidence>
<accession>A0A7H0VHH2</accession>
<sequence length="264" mass="30917">MKSNKTILLLSILVLTSCQRNQSTFPPKEFKYPKLFNSQILDSIQSTPFEAKRISEVFPIFIGKFKYQDSIDVNPLNIDSTQINNFIQNDLQNDWLDSLDINGLELLIDPNTSVPFSKSYNFGGSPRDYFPVYFVNSTNKDKVFYGKDGHVFGIQEAKEKRNQWHPIEVKGYDFCGNGRWAMIIHPQEFVVVLMQKYQGDYETEIRSRFKIGENIFVSKPYEGSIFKSQFSLPDSSYLLRTREHWNKDPSNWYFYGAHLKEYED</sequence>
<dbReference type="Proteomes" id="UP000516305">
    <property type="component" value="Chromosome"/>
</dbReference>
<dbReference type="EMBL" id="CP060139">
    <property type="protein sequence ID" value="QNR25170.1"/>
    <property type="molecule type" value="Genomic_DNA"/>
</dbReference>
<protein>
    <recommendedName>
        <fullName evidence="3">Lipoprotein</fullName>
    </recommendedName>
</protein>
<proteinExistence type="predicted"/>
<reference evidence="1 2" key="1">
    <citation type="submission" date="2020-08" db="EMBL/GenBank/DDBJ databases">
        <title>Croceimicrobium hydrocarbonivorans gen. nov., sp. nov., a novel marine bacterium isolated from a bacterial consortium that degrades polyethylene terephthalate.</title>
        <authorList>
            <person name="Liu R."/>
        </authorList>
    </citation>
    <scope>NUCLEOTIDE SEQUENCE [LARGE SCALE GENOMIC DNA]</scope>
    <source>
        <strain evidence="1 2">A20-9</strain>
    </source>
</reference>
<organism evidence="1 2">
    <name type="scientific">Croceimicrobium hydrocarbonivorans</name>
    <dbReference type="NCBI Taxonomy" id="2761580"/>
    <lineage>
        <taxon>Bacteria</taxon>
        <taxon>Pseudomonadati</taxon>
        <taxon>Bacteroidota</taxon>
        <taxon>Flavobacteriia</taxon>
        <taxon>Flavobacteriales</taxon>
        <taxon>Owenweeksiaceae</taxon>
        <taxon>Croceimicrobium</taxon>
    </lineage>
</organism>
<gene>
    <name evidence="1" type="ORF">H4K34_04845</name>
</gene>
<evidence type="ECO:0000313" key="2">
    <source>
        <dbReference type="Proteomes" id="UP000516305"/>
    </source>
</evidence>
<keyword evidence="2" id="KW-1185">Reference proteome</keyword>
<name>A0A7H0VHH2_9FLAO</name>
<evidence type="ECO:0008006" key="3">
    <source>
        <dbReference type="Google" id="ProtNLM"/>
    </source>
</evidence>
<dbReference type="RefSeq" id="WP_210759696.1">
    <property type="nucleotide sequence ID" value="NZ_CP060139.1"/>
</dbReference>